<feature type="transmembrane region" description="Helical" evidence="1">
    <location>
        <begin position="283"/>
        <end position="307"/>
    </location>
</feature>
<keyword evidence="1" id="KW-1133">Transmembrane helix</keyword>
<evidence type="ECO:0000313" key="2">
    <source>
        <dbReference type="EMBL" id="EMA67644.1"/>
    </source>
</evidence>
<dbReference type="PATRIC" id="fig|1230454.4.peg.1606"/>
<dbReference type="Proteomes" id="UP000011575">
    <property type="component" value="Unassembled WGS sequence"/>
</dbReference>
<dbReference type="STRING" id="1230454.C461_07954"/>
<gene>
    <name evidence="2" type="ORF">C461_07954</name>
</gene>
<name>M0PDP2_9EURY</name>
<dbReference type="RefSeq" id="WP_008000170.1">
    <property type="nucleotide sequence ID" value="NZ_AOJI01000022.1"/>
</dbReference>
<dbReference type="PANTHER" id="PTHR40700:SF1">
    <property type="entry name" value="DUF63 DOMAIN-CONTAINING PROTEIN"/>
    <property type="match status" value="1"/>
</dbReference>
<organism evidence="2 3">
    <name type="scientific">Halorubrum aidingense JCM 13560</name>
    <dbReference type="NCBI Taxonomy" id="1230454"/>
    <lineage>
        <taxon>Archaea</taxon>
        <taxon>Methanobacteriati</taxon>
        <taxon>Methanobacteriota</taxon>
        <taxon>Stenosarchaea group</taxon>
        <taxon>Halobacteria</taxon>
        <taxon>Halobacteriales</taxon>
        <taxon>Haloferacaceae</taxon>
        <taxon>Halorubrum</taxon>
    </lineage>
</organism>
<protein>
    <recommendedName>
        <fullName evidence="4">DUF63 domain-containing protein</fullName>
    </recommendedName>
</protein>
<comment type="caution">
    <text evidence="2">The sequence shown here is derived from an EMBL/GenBank/DDBJ whole genome shotgun (WGS) entry which is preliminary data.</text>
</comment>
<dbReference type="PANTHER" id="PTHR40700">
    <property type="entry name" value="HYPOTHETICAL MEMBRANE PROTEIN, CONSERVED, DUF63 FAMILY"/>
    <property type="match status" value="1"/>
</dbReference>
<feature type="transmembrane region" description="Helical" evidence="1">
    <location>
        <begin position="28"/>
        <end position="46"/>
    </location>
</feature>
<accession>M0PDP2</accession>
<dbReference type="AlphaFoldDB" id="M0PDP2"/>
<keyword evidence="1" id="KW-0812">Transmembrane</keyword>
<evidence type="ECO:0000313" key="3">
    <source>
        <dbReference type="Proteomes" id="UP000011575"/>
    </source>
</evidence>
<keyword evidence="1" id="KW-0472">Membrane</keyword>
<feature type="transmembrane region" description="Helical" evidence="1">
    <location>
        <begin position="144"/>
        <end position="163"/>
    </location>
</feature>
<proteinExistence type="predicted"/>
<reference evidence="2 3" key="1">
    <citation type="journal article" date="2014" name="PLoS Genet.">
        <title>Phylogenetically driven sequencing of extremely halophilic archaea reveals strategies for static and dynamic osmo-response.</title>
        <authorList>
            <person name="Becker E.A."/>
            <person name="Seitzer P.M."/>
            <person name="Tritt A."/>
            <person name="Larsen D."/>
            <person name="Krusor M."/>
            <person name="Yao A.I."/>
            <person name="Wu D."/>
            <person name="Madern D."/>
            <person name="Eisen J.A."/>
            <person name="Darling A.E."/>
            <person name="Facciotti M.T."/>
        </authorList>
    </citation>
    <scope>NUCLEOTIDE SEQUENCE [LARGE SCALE GENOMIC DNA]</scope>
    <source>
        <strain evidence="2 3">JCM 13560</strain>
    </source>
</reference>
<feature type="transmembrane region" description="Helical" evidence="1">
    <location>
        <begin position="170"/>
        <end position="191"/>
    </location>
</feature>
<sequence length="308" mass="30775">MAVALAALAALAAPATLPFLPAGTTLPPAPYLLAVLLVAGVVAVVLRRRPPTVTDRHVLALTPWVILGSAAHVLYVIDALPPLVRPLAGSPTVYLTVGALAGASWLAADATDAEAADATNAEAAAAADGRGAERDPAGSGVPRALAAVGTLALVPVVAVAVAAGISTDGAFWSAVSLAAAVPIAALVWTGLTRARPETGITGGVGALAVFGHALDGASTAVGTTQLGFGERTPLSRLILEIEGLPAVPVFGEGWLFVLVKLAVASLVVWLFTPYVRDEPAEGYLLLGFIAAVGLGPAAHNLLLFSVVA</sequence>
<evidence type="ECO:0000256" key="1">
    <source>
        <dbReference type="SAM" id="Phobius"/>
    </source>
</evidence>
<dbReference type="Pfam" id="PF01889">
    <property type="entry name" value="DUF63"/>
    <property type="match status" value="1"/>
</dbReference>
<feature type="transmembrane region" description="Helical" evidence="1">
    <location>
        <begin position="58"/>
        <end position="77"/>
    </location>
</feature>
<dbReference type="EMBL" id="AOJI01000022">
    <property type="protein sequence ID" value="EMA67644.1"/>
    <property type="molecule type" value="Genomic_DNA"/>
</dbReference>
<evidence type="ECO:0008006" key="4">
    <source>
        <dbReference type="Google" id="ProtNLM"/>
    </source>
</evidence>
<dbReference type="OrthoDB" id="308209at2157"/>
<dbReference type="InterPro" id="IPR002749">
    <property type="entry name" value="DUF63"/>
</dbReference>
<keyword evidence="3" id="KW-1185">Reference proteome</keyword>
<feature type="transmembrane region" description="Helical" evidence="1">
    <location>
        <begin position="253"/>
        <end position="271"/>
    </location>
</feature>